<feature type="region of interest" description="Disordered" evidence="1">
    <location>
        <begin position="629"/>
        <end position="663"/>
    </location>
</feature>
<organism evidence="2 3">
    <name type="scientific">Plakobranchus ocellatus</name>
    <dbReference type="NCBI Taxonomy" id="259542"/>
    <lineage>
        <taxon>Eukaryota</taxon>
        <taxon>Metazoa</taxon>
        <taxon>Spiralia</taxon>
        <taxon>Lophotrochozoa</taxon>
        <taxon>Mollusca</taxon>
        <taxon>Gastropoda</taxon>
        <taxon>Heterobranchia</taxon>
        <taxon>Euthyneura</taxon>
        <taxon>Panpulmonata</taxon>
        <taxon>Sacoglossa</taxon>
        <taxon>Placobranchoidea</taxon>
        <taxon>Plakobranchidae</taxon>
        <taxon>Plakobranchus</taxon>
    </lineage>
</organism>
<reference evidence="2 3" key="1">
    <citation type="journal article" date="2021" name="Elife">
        <title>Chloroplast acquisition without the gene transfer in kleptoplastic sea slugs, Plakobranchus ocellatus.</title>
        <authorList>
            <person name="Maeda T."/>
            <person name="Takahashi S."/>
            <person name="Yoshida T."/>
            <person name="Shimamura S."/>
            <person name="Takaki Y."/>
            <person name="Nagai Y."/>
            <person name="Toyoda A."/>
            <person name="Suzuki Y."/>
            <person name="Arimoto A."/>
            <person name="Ishii H."/>
            <person name="Satoh N."/>
            <person name="Nishiyama T."/>
            <person name="Hasebe M."/>
            <person name="Maruyama T."/>
            <person name="Minagawa J."/>
            <person name="Obokata J."/>
            <person name="Shigenobu S."/>
        </authorList>
    </citation>
    <scope>NUCLEOTIDE SEQUENCE [LARGE SCALE GENOMIC DNA]</scope>
</reference>
<name>A0AAV4DHK4_9GAST</name>
<feature type="compositionally biased region" description="Polar residues" evidence="1">
    <location>
        <begin position="851"/>
        <end position="861"/>
    </location>
</feature>
<dbReference type="EMBL" id="BLXT01007896">
    <property type="protein sequence ID" value="GFO43615.1"/>
    <property type="molecule type" value="Genomic_DNA"/>
</dbReference>
<feature type="compositionally biased region" description="Polar residues" evidence="1">
    <location>
        <begin position="487"/>
        <end position="496"/>
    </location>
</feature>
<accession>A0AAV4DHK4</accession>
<gene>
    <name evidence="2" type="ORF">PoB_007012000</name>
</gene>
<dbReference type="Proteomes" id="UP000735302">
    <property type="component" value="Unassembled WGS sequence"/>
</dbReference>
<feature type="compositionally biased region" description="Basic and acidic residues" evidence="1">
    <location>
        <begin position="649"/>
        <end position="660"/>
    </location>
</feature>
<proteinExistence type="predicted"/>
<keyword evidence="3" id="KW-1185">Reference proteome</keyword>
<feature type="region of interest" description="Disordered" evidence="1">
    <location>
        <begin position="404"/>
        <end position="505"/>
    </location>
</feature>
<comment type="caution">
    <text evidence="2">The sequence shown here is derived from an EMBL/GenBank/DDBJ whole genome shotgun (WGS) entry which is preliminary data.</text>
</comment>
<evidence type="ECO:0000313" key="3">
    <source>
        <dbReference type="Proteomes" id="UP000735302"/>
    </source>
</evidence>
<feature type="compositionally biased region" description="Basic and acidic residues" evidence="1">
    <location>
        <begin position="460"/>
        <end position="471"/>
    </location>
</feature>
<evidence type="ECO:0000313" key="2">
    <source>
        <dbReference type="EMBL" id="GFO43615.1"/>
    </source>
</evidence>
<protein>
    <submittedName>
        <fullName evidence="2">Uncharacterized protein</fullName>
    </submittedName>
</protein>
<evidence type="ECO:0000256" key="1">
    <source>
        <dbReference type="SAM" id="MobiDB-lite"/>
    </source>
</evidence>
<feature type="region of interest" description="Disordered" evidence="1">
    <location>
        <begin position="851"/>
        <end position="871"/>
    </location>
</feature>
<feature type="region of interest" description="Disordered" evidence="1">
    <location>
        <begin position="896"/>
        <end position="920"/>
    </location>
</feature>
<feature type="compositionally biased region" description="Polar residues" evidence="1">
    <location>
        <begin position="426"/>
        <end position="446"/>
    </location>
</feature>
<sequence>MDVITVIMNLVEDYVLDAADLKTLLLTVAHILEAHEKYGHGITKGKAYDQLVELLTTSQDEELFKTIKYIFTLCKAKVVCDIRGVCGTVASESALRSAGTLLSRVRAPPPAPWPDGGPESLRSPCCGLALYKKPNQEFMAAVNEKLEALSAQLHGREVSTSKNYLECDCMINRDRPGSNAVSEISNESMQYKPPLAYKEKPIKYPKYDEARANFSHGFLNKKSQRIHEDEECCRSCPEDHALAKSYSYSDKTDRGFCSQLVPKSKSFHRSSDANTPIQADKHIQPKNCRLNEMNSNFERKRHQIYKEQWLSNTTDRVAESHQSCQRPSDSCIYSYGSGSNIHENHSRHIYADNQNDRTKFSCSNFKMPQHFVKDVDSNNKGEHSDKIPQLSSNSMQTHWIETNPHHNQSINRGPNPESDRYHQDKNNYSPISSQSNEDLGNKSSHVLIQDRSPPEQEPDVSGRNEGPHDPSDSNSFYPHGKLLDINKNVNDSTSRNPQEKIDSHDDHNQRYAIQESQLQILNHFQKVVSSLLTFIPGAAQIHRKSTGDSNLEQPEQTVLPSQQQGIFSCSNESTLNTDLHSCFTKVLEEKKNFLPITSIKCSSKEGYTTSSQDDLSLCFLHDRDDQNKENISTGLRTSEKSKFSISSESDNHNDNADAKGNEYVNHNLSDSYQEKCIAEEFNFSNSQNHNAQKSSEQNATQNLYHRISHKKIPDHGESVFVRPSLPLQQVCDGSNSRKRQISNIRHAGNRFRGHINTASSNCINKINSFYNVNHDFLKQPPPSPALSEFDLDLKNIAKHGKSLPITKPLKVSTHSAIVTPSKMSVKDFMRSKDSKTVGVFYLDALDKPSHSSTSGFGSMNSDSHEAKHGTSSLSGYAMVGRKNAPLHDPTMRVATTPHPVHGSLSHRSRQVSTIGDPHRSMQRLSKEVENLGGGGKPVKEKIDFMPVPQHVISCQIH</sequence>
<dbReference type="AlphaFoldDB" id="A0AAV4DHK4"/>